<gene>
    <name evidence="2" type="ORF">IMCC3317_17010</name>
</gene>
<dbReference type="AlphaFoldDB" id="A0A7L4ZIU1"/>
<dbReference type="Proteomes" id="UP000464657">
    <property type="component" value="Chromosome"/>
</dbReference>
<dbReference type="OrthoDB" id="187854at2"/>
<accession>A0A7L4ZIU1</accession>
<dbReference type="InterPro" id="IPR021314">
    <property type="entry name" value="DUF2911"/>
</dbReference>
<evidence type="ECO:0008006" key="4">
    <source>
        <dbReference type="Google" id="ProtNLM"/>
    </source>
</evidence>
<dbReference type="KEGG" id="kan:IMCC3317_17010"/>
<proteinExistence type="predicted"/>
<evidence type="ECO:0000256" key="1">
    <source>
        <dbReference type="SAM" id="SignalP"/>
    </source>
</evidence>
<evidence type="ECO:0000313" key="2">
    <source>
        <dbReference type="EMBL" id="QHI36339.1"/>
    </source>
</evidence>
<feature type="chain" id="PRO_5029672039" description="DUF2911 domain-containing protein" evidence="1">
    <location>
        <begin position="24"/>
        <end position="179"/>
    </location>
</feature>
<reference evidence="2 3" key="1">
    <citation type="journal article" date="2013" name="Int. J. Syst. Evol. Microbiol.">
        <title>Kordia antarctica sp. nov., isolated from Antarctic seawater.</title>
        <authorList>
            <person name="Baek K."/>
            <person name="Choi A."/>
            <person name="Kang I."/>
            <person name="Lee K."/>
            <person name="Cho J.C."/>
        </authorList>
    </citation>
    <scope>NUCLEOTIDE SEQUENCE [LARGE SCALE GENOMIC DNA]</scope>
    <source>
        <strain evidence="2 3">IMCC3317</strain>
    </source>
</reference>
<dbReference type="RefSeq" id="WP_160129054.1">
    <property type="nucleotide sequence ID" value="NZ_CP019288.1"/>
</dbReference>
<dbReference type="Pfam" id="PF11138">
    <property type="entry name" value="DUF2911"/>
    <property type="match status" value="1"/>
</dbReference>
<evidence type="ECO:0000313" key="3">
    <source>
        <dbReference type="Proteomes" id="UP000464657"/>
    </source>
</evidence>
<keyword evidence="1" id="KW-0732">Signal</keyword>
<organism evidence="2 3">
    <name type="scientific">Kordia antarctica</name>
    <dbReference type="NCBI Taxonomy" id="1218801"/>
    <lineage>
        <taxon>Bacteria</taxon>
        <taxon>Pseudomonadati</taxon>
        <taxon>Bacteroidota</taxon>
        <taxon>Flavobacteriia</taxon>
        <taxon>Flavobacteriales</taxon>
        <taxon>Flavobacteriaceae</taxon>
        <taxon>Kordia</taxon>
    </lineage>
</organism>
<protein>
    <recommendedName>
        <fullName evidence="4">DUF2911 domain-containing protein</fullName>
    </recommendedName>
</protein>
<keyword evidence="3" id="KW-1185">Reference proteome</keyword>
<sequence length="179" mass="20243">MKKRFLATGLLIVTLLLSINVSAQKFSDIDKSPHDISYFKAMRNAPPVIKVLYGRPQKKGRTVFGNLVPYDKIWRTGANEATEITFFKDVKLGEKEIKAGTYTLLTIPGKKSWTIILNSDTDVWGSYYYDKDKDVARIDVPVNNTDAIEYFSIAFTKETDGANMILAWDNIMVAVPFSF</sequence>
<feature type="signal peptide" evidence="1">
    <location>
        <begin position="1"/>
        <end position="23"/>
    </location>
</feature>
<name>A0A7L4ZIU1_9FLAO</name>
<dbReference type="EMBL" id="CP019288">
    <property type="protein sequence ID" value="QHI36339.1"/>
    <property type="molecule type" value="Genomic_DNA"/>
</dbReference>